<dbReference type="Pfam" id="PF00106">
    <property type="entry name" value="adh_short"/>
    <property type="match status" value="1"/>
</dbReference>
<dbReference type="Gene3D" id="3.40.50.720">
    <property type="entry name" value="NAD(P)-binding Rossmann-like Domain"/>
    <property type="match status" value="1"/>
</dbReference>
<protein>
    <submittedName>
        <fullName evidence="4">Uncharacterized protein</fullName>
    </submittedName>
</protein>
<keyword evidence="5" id="KW-1185">Reference proteome</keyword>
<dbReference type="InterPro" id="IPR036291">
    <property type="entry name" value="NAD(P)-bd_dom_sf"/>
</dbReference>
<dbReference type="SUPFAM" id="SSF51735">
    <property type="entry name" value="NAD(P)-binding Rossmann-fold domains"/>
    <property type="match status" value="1"/>
</dbReference>
<evidence type="ECO:0000256" key="1">
    <source>
        <dbReference type="ARBA" id="ARBA00006484"/>
    </source>
</evidence>
<accession>A0A9P8PPF8</accession>
<dbReference type="GO" id="GO:0016616">
    <property type="term" value="F:oxidoreductase activity, acting on the CH-OH group of donors, NAD or NADP as acceptor"/>
    <property type="evidence" value="ECO:0007669"/>
    <property type="project" value="TreeGrafter"/>
</dbReference>
<dbReference type="OrthoDB" id="5840532at2759"/>
<proteinExistence type="inferred from homology"/>
<evidence type="ECO:0000256" key="3">
    <source>
        <dbReference type="RuleBase" id="RU000363"/>
    </source>
</evidence>
<sequence>MDWNKNDIVLITGGSKGLGKNLIDLFLKKQIKVINIDKEPLDNEDSKIYHYQCDLNDQNQLKSIIDIIKEKHGYPSIIINNAAIRHSNNLLELSSTEISSLLTINLISPISIYKSFIQFNSKRQYIITIASVLGFISPANLSIYSSTKAALISLHDSLTHELSSNGQIRTLLVVSGQLNTSLFKDINPPKQFIAPVIDSKKLADLIVEKIENGERGILYLPLFTLIVPLLKSLPNFLTEFIRWFSEMDTSV</sequence>
<gene>
    <name evidence="4" type="ORF">WICMUC_002821</name>
</gene>
<dbReference type="Proteomes" id="UP000769528">
    <property type="component" value="Unassembled WGS sequence"/>
</dbReference>
<name>A0A9P8PPF8_9ASCO</name>
<dbReference type="PRINTS" id="PR00081">
    <property type="entry name" value="GDHRDH"/>
</dbReference>
<comment type="caution">
    <text evidence="4">The sequence shown here is derived from an EMBL/GenBank/DDBJ whole genome shotgun (WGS) entry which is preliminary data.</text>
</comment>
<evidence type="ECO:0000313" key="5">
    <source>
        <dbReference type="Proteomes" id="UP000769528"/>
    </source>
</evidence>
<keyword evidence="2" id="KW-0560">Oxidoreductase</keyword>
<dbReference type="AlphaFoldDB" id="A0A9P8PPF8"/>
<evidence type="ECO:0000313" key="4">
    <source>
        <dbReference type="EMBL" id="KAH3675165.1"/>
    </source>
</evidence>
<dbReference type="InterPro" id="IPR002347">
    <property type="entry name" value="SDR_fam"/>
</dbReference>
<dbReference type="PRINTS" id="PR00080">
    <property type="entry name" value="SDRFAMILY"/>
</dbReference>
<dbReference type="PANTHER" id="PTHR24322:SF736">
    <property type="entry name" value="RETINOL DEHYDROGENASE 10"/>
    <property type="match status" value="1"/>
</dbReference>
<dbReference type="PANTHER" id="PTHR24322">
    <property type="entry name" value="PKSB"/>
    <property type="match status" value="1"/>
</dbReference>
<comment type="similarity">
    <text evidence="1 3">Belongs to the short-chain dehydrogenases/reductases (SDR) family.</text>
</comment>
<dbReference type="EMBL" id="JAEUBF010000781">
    <property type="protein sequence ID" value="KAH3675165.1"/>
    <property type="molecule type" value="Genomic_DNA"/>
</dbReference>
<evidence type="ECO:0000256" key="2">
    <source>
        <dbReference type="ARBA" id="ARBA00023002"/>
    </source>
</evidence>
<reference evidence="4" key="2">
    <citation type="submission" date="2021-01" db="EMBL/GenBank/DDBJ databases">
        <authorList>
            <person name="Schikora-Tamarit M.A."/>
        </authorList>
    </citation>
    <scope>NUCLEOTIDE SEQUENCE</scope>
    <source>
        <strain evidence="4">CBS6341</strain>
    </source>
</reference>
<reference evidence="4" key="1">
    <citation type="journal article" date="2021" name="Open Biol.">
        <title>Shared evolutionary footprints suggest mitochondrial oxidative damage underlies multiple complex I losses in fungi.</title>
        <authorList>
            <person name="Schikora-Tamarit M.A."/>
            <person name="Marcet-Houben M."/>
            <person name="Nosek J."/>
            <person name="Gabaldon T."/>
        </authorList>
    </citation>
    <scope>NUCLEOTIDE SEQUENCE</scope>
    <source>
        <strain evidence="4">CBS6341</strain>
    </source>
</reference>
<organism evidence="4 5">
    <name type="scientific">Wickerhamomyces mucosus</name>
    <dbReference type="NCBI Taxonomy" id="1378264"/>
    <lineage>
        <taxon>Eukaryota</taxon>
        <taxon>Fungi</taxon>
        <taxon>Dikarya</taxon>
        <taxon>Ascomycota</taxon>
        <taxon>Saccharomycotina</taxon>
        <taxon>Saccharomycetes</taxon>
        <taxon>Phaffomycetales</taxon>
        <taxon>Wickerhamomycetaceae</taxon>
        <taxon>Wickerhamomyces</taxon>
    </lineage>
</organism>